<comment type="caution">
    <text evidence="1">The sequence shown here is derived from an EMBL/GenBank/DDBJ whole genome shotgun (WGS) entry which is preliminary data.</text>
</comment>
<dbReference type="EMBL" id="JBFRCH010000041">
    <property type="protein sequence ID" value="MEX3936966.1"/>
    <property type="molecule type" value="Genomic_DNA"/>
</dbReference>
<sequence length="115" mass="12897">MTKHAILVFAAAEDMRAPRAAVGCKTTQRYAHPSLDRLGVEGHFTCVMGVCVARISAFGTRAMRLNQMIWRTDMKLLKSNSAWSKLKSTGAVLKRLEIRGVSESLFKSEIERDFH</sequence>
<keyword evidence="2" id="KW-1185">Reference proteome</keyword>
<name>A0ACC6UBD2_9BURK</name>
<organism evidence="1 2">
    <name type="scientific">Paraburkholderia phymatum</name>
    <dbReference type="NCBI Taxonomy" id="148447"/>
    <lineage>
        <taxon>Bacteria</taxon>
        <taxon>Pseudomonadati</taxon>
        <taxon>Pseudomonadota</taxon>
        <taxon>Betaproteobacteria</taxon>
        <taxon>Burkholderiales</taxon>
        <taxon>Burkholderiaceae</taxon>
        <taxon>Paraburkholderia</taxon>
    </lineage>
</organism>
<reference evidence="1" key="1">
    <citation type="submission" date="2024-07" db="EMBL/GenBank/DDBJ databases">
        <title>A survey of Mimosa microsymbionts across Brazilian biomes reveals a high diversity of Paraburkholderia nodulating endemic species, but also that Cupriavidus is common as a symbiont of widespread species.</title>
        <authorList>
            <person name="Rouws L."/>
            <person name="Barauna A."/>
            <person name="Beukes C."/>
            <person name="Rouws J.R.C."/>
            <person name="De Faria S.M."/>
            <person name="Gross E."/>
            <person name="Bueno Dos Reis Junior F."/>
            <person name="Simon M.F."/>
            <person name="Maluk M."/>
            <person name="Odee D.W."/>
            <person name="Kenicer G."/>
            <person name="Young J.P.W."/>
            <person name="Reis V.M."/>
            <person name="Zilli J."/>
            <person name="James E.K."/>
        </authorList>
    </citation>
    <scope>NUCLEOTIDE SEQUENCE</scope>
    <source>
        <strain evidence="1">EG181B</strain>
    </source>
</reference>
<evidence type="ECO:0000313" key="1">
    <source>
        <dbReference type="EMBL" id="MEX3936966.1"/>
    </source>
</evidence>
<evidence type="ECO:0000313" key="2">
    <source>
        <dbReference type="Proteomes" id="UP001558850"/>
    </source>
</evidence>
<accession>A0ACC6UBD2</accession>
<protein>
    <submittedName>
        <fullName evidence="1">Uncharacterized protein</fullName>
    </submittedName>
</protein>
<gene>
    <name evidence="1" type="ORF">AB4Y32_35315</name>
</gene>
<proteinExistence type="predicted"/>
<dbReference type="Proteomes" id="UP001558850">
    <property type="component" value="Unassembled WGS sequence"/>
</dbReference>